<reference evidence="3" key="1">
    <citation type="journal article" date="2007" name="PLoS Genet.">
        <title>Patterns and implications of gene gain and loss in the evolution of Prochlorococcus.</title>
        <authorList>
            <person name="Kettler G.C."/>
            <person name="Martiny A.C."/>
            <person name="Huang K."/>
            <person name="Zucker J."/>
            <person name="Coleman M.L."/>
            <person name="Rodrigue S."/>
            <person name="Chen F."/>
            <person name="Lapidus A."/>
            <person name="Ferriera S."/>
            <person name="Johnson J."/>
            <person name="Steglich C."/>
            <person name="Church G.M."/>
            <person name="Richardson P."/>
            <person name="Chisholm S.W."/>
        </authorList>
    </citation>
    <scope>NUCLEOTIDE SEQUENCE [LARGE SCALE GENOMIC DNA]</scope>
    <source>
        <strain evidence="3">NATL1A</strain>
    </source>
</reference>
<dbReference type="RefSeq" id="WP_011823686.1">
    <property type="nucleotide sequence ID" value="NC_008819.1"/>
</dbReference>
<dbReference type="KEGG" id="pme:NATL1_10031"/>
<dbReference type="InterPro" id="IPR003141">
    <property type="entry name" value="Pol/His_phosphatase_N"/>
</dbReference>
<dbReference type="SMART" id="SM00481">
    <property type="entry name" value="POLIIIAc"/>
    <property type="match status" value="1"/>
</dbReference>
<dbReference type="PANTHER" id="PTHR42924:SF3">
    <property type="entry name" value="POLYMERASE_HISTIDINOL PHOSPHATASE N-TERMINAL DOMAIN-CONTAINING PROTEIN"/>
    <property type="match status" value="1"/>
</dbReference>
<sequence>MAQEQETTYLVNMTNKDFLCLKNIIKSVTKDSCPNSINFHMHSTYSDGSLSPKEIYNQALELNIDHYAITDHHSVDAYRELVKIIESDYHDSSIFPKLWTGIEITCLLKGCLVHVLGLGFDPSSKHLLPYVEHRSAIGNELLASNVVDSIHNANGIAVLAHPARYKLPFDILINEASKLNFDAVETWYNYERSPTWIPSEFICDKIFDCANSYSLLSTCGTDTHGLSLLRR</sequence>
<evidence type="ECO:0000259" key="1">
    <source>
        <dbReference type="SMART" id="SM00481"/>
    </source>
</evidence>
<evidence type="ECO:0000313" key="2">
    <source>
        <dbReference type="EMBL" id="ABM75561.1"/>
    </source>
</evidence>
<dbReference type="CDD" id="cd07438">
    <property type="entry name" value="PHP_HisPPase_AMP"/>
    <property type="match status" value="1"/>
</dbReference>
<dbReference type="GO" id="GO:0035312">
    <property type="term" value="F:5'-3' DNA exonuclease activity"/>
    <property type="evidence" value="ECO:0007669"/>
    <property type="project" value="TreeGrafter"/>
</dbReference>
<dbReference type="AlphaFoldDB" id="A2C251"/>
<protein>
    <submittedName>
        <fullName evidence="2">Predicted metal-dependent phosphoesterases (PHP family)</fullName>
    </submittedName>
</protein>
<dbReference type="SUPFAM" id="SSF89550">
    <property type="entry name" value="PHP domain-like"/>
    <property type="match status" value="1"/>
</dbReference>
<dbReference type="InterPro" id="IPR016195">
    <property type="entry name" value="Pol/histidinol_Pase-like"/>
</dbReference>
<dbReference type="InterPro" id="IPR004013">
    <property type="entry name" value="PHP_dom"/>
</dbReference>
<organism evidence="2 3">
    <name type="scientific">Prochlorococcus marinus (strain NATL1A)</name>
    <dbReference type="NCBI Taxonomy" id="167555"/>
    <lineage>
        <taxon>Bacteria</taxon>
        <taxon>Bacillati</taxon>
        <taxon>Cyanobacteriota</taxon>
        <taxon>Cyanophyceae</taxon>
        <taxon>Synechococcales</taxon>
        <taxon>Prochlorococcaceae</taxon>
        <taxon>Prochlorococcus</taxon>
    </lineage>
</organism>
<dbReference type="EMBL" id="CP000553">
    <property type="protein sequence ID" value="ABM75561.1"/>
    <property type="molecule type" value="Genomic_DNA"/>
</dbReference>
<dbReference type="GO" id="GO:0004534">
    <property type="term" value="F:5'-3' RNA exonuclease activity"/>
    <property type="evidence" value="ECO:0007669"/>
    <property type="project" value="TreeGrafter"/>
</dbReference>
<gene>
    <name evidence="2" type="ordered locus">NATL1_10031</name>
</gene>
<proteinExistence type="predicted"/>
<dbReference type="InterPro" id="IPR052018">
    <property type="entry name" value="PHP_domain"/>
</dbReference>
<evidence type="ECO:0000313" key="3">
    <source>
        <dbReference type="Proteomes" id="UP000002592"/>
    </source>
</evidence>
<accession>A2C251</accession>
<feature type="domain" description="Polymerase/histidinol phosphatase N-terminal" evidence="1">
    <location>
        <begin position="37"/>
        <end position="108"/>
    </location>
</feature>
<dbReference type="Pfam" id="PF02811">
    <property type="entry name" value="PHP"/>
    <property type="match status" value="1"/>
</dbReference>
<dbReference type="eggNOG" id="COG0613">
    <property type="taxonomic scope" value="Bacteria"/>
</dbReference>
<dbReference type="PANTHER" id="PTHR42924">
    <property type="entry name" value="EXONUCLEASE"/>
    <property type="match status" value="1"/>
</dbReference>
<dbReference type="Proteomes" id="UP000002592">
    <property type="component" value="Chromosome"/>
</dbReference>
<dbReference type="Gene3D" id="3.20.20.140">
    <property type="entry name" value="Metal-dependent hydrolases"/>
    <property type="match status" value="1"/>
</dbReference>
<dbReference type="HOGENOM" id="CLU_102570_0_0_3"/>
<name>A2C251_PROM1</name>